<feature type="domain" description="NlpC/P60" evidence="5">
    <location>
        <begin position="184"/>
        <end position="308"/>
    </location>
</feature>
<evidence type="ECO:0000313" key="7">
    <source>
        <dbReference type="Proteomes" id="UP001500751"/>
    </source>
</evidence>
<gene>
    <name evidence="6" type="ORF">GCM10009839_46490</name>
</gene>
<dbReference type="PANTHER" id="PTHR47359:SF3">
    <property type="entry name" value="NLP_P60 DOMAIN-CONTAINING PROTEIN-RELATED"/>
    <property type="match status" value="1"/>
</dbReference>
<dbReference type="Proteomes" id="UP001500751">
    <property type="component" value="Unassembled WGS sequence"/>
</dbReference>
<dbReference type="InterPro" id="IPR023346">
    <property type="entry name" value="Lysozyme-like_dom_sf"/>
</dbReference>
<dbReference type="Pfam" id="PF01464">
    <property type="entry name" value="SLT"/>
    <property type="match status" value="1"/>
</dbReference>
<dbReference type="RefSeq" id="WP_344667752.1">
    <property type="nucleotide sequence ID" value="NZ_BAAAQN010000028.1"/>
</dbReference>
<dbReference type="Pfam" id="PF00877">
    <property type="entry name" value="NLPC_P60"/>
    <property type="match status" value="1"/>
</dbReference>
<keyword evidence="3" id="KW-0378">Hydrolase</keyword>
<dbReference type="Gene3D" id="1.10.530.10">
    <property type="match status" value="1"/>
</dbReference>
<reference evidence="6 7" key="1">
    <citation type="journal article" date="2019" name="Int. J. Syst. Evol. Microbiol.">
        <title>The Global Catalogue of Microorganisms (GCM) 10K type strain sequencing project: providing services to taxonomists for standard genome sequencing and annotation.</title>
        <authorList>
            <consortium name="The Broad Institute Genomics Platform"/>
            <consortium name="The Broad Institute Genome Sequencing Center for Infectious Disease"/>
            <person name="Wu L."/>
            <person name="Ma J."/>
        </authorList>
    </citation>
    <scope>NUCLEOTIDE SEQUENCE [LARGE SCALE GENOMIC DNA]</scope>
    <source>
        <strain evidence="6 7">JCM 16014</strain>
    </source>
</reference>
<sequence>MAKLGAAAAGALLLVIILIAGAAAGVASMFGLGSDSPPSATAAADIPTDYLVVDMQAAATCPGLSWTALAGIGKVESDFGRAKDQVSSAGAVGPMQFLPATFDEYAQPVPPGGADPPTPWDPVDAIYAAARMLCANGAKNGTDIHAAIYAYNHSDDYVNKVLGYAAGYSTAIGDTGAPVAGSDSTVVQKVLAYANAQLGVPYEWGGNGPAHGQGFDCSGLVQQAYAAAGITLPRVATDQYHAGKILPPGTPLEPGDLLFFGDPQFAHHVGIYIGNGKMIDAPNPTTVVRIEDYHWPDYFAATRPTARG</sequence>
<dbReference type="InterPro" id="IPR000064">
    <property type="entry name" value="NLP_P60_dom"/>
</dbReference>
<dbReference type="SUPFAM" id="SSF53955">
    <property type="entry name" value="Lysozyme-like"/>
    <property type="match status" value="1"/>
</dbReference>
<dbReference type="InterPro" id="IPR051794">
    <property type="entry name" value="PG_Endopeptidase_C40"/>
</dbReference>
<keyword evidence="7" id="KW-1185">Reference proteome</keyword>
<evidence type="ECO:0000256" key="1">
    <source>
        <dbReference type="ARBA" id="ARBA00007074"/>
    </source>
</evidence>
<comment type="similarity">
    <text evidence="1">Belongs to the peptidase C40 family.</text>
</comment>
<dbReference type="EMBL" id="BAAAQN010000028">
    <property type="protein sequence ID" value="GAA2039292.1"/>
    <property type="molecule type" value="Genomic_DNA"/>
</dbReference>
<dbReference type="InterPro" id="IPR008258">
    <property type="entry name" value="Transglycosylase_SLT_dom_1"/>
</dbReference>
<dbReference type="PANTHER" id="PTHR47359">
    <property type="entry name" value="PEPTIDOGLYCAN DL-ENDOPEPTIDASE CWLO"/>
    <property type="match status" value="1"/>
</dbReference>
<protein>
    <submittedName>
        <fullName evidence="6">NlpC/P60 family protein</fullName>
    </submittedName>
</protein>
<dbReference type="PROSITE" id="PS51935">
    <property type="entry name" value="NLPC_P60"/>
    <property type="match status" value="1"/>
</dbReference>
<accession>A0ABN2US28</accession>
<dbReference type="CDD" id="cd13399">
    <property type="entry name" value="Slt35-like"/>
    <property type="match status" value="1"/>
</dbReference>
<evidence type="ECO:0000259" key="5">
    <source>
        <dbReference type="PROSITE" id="PS51935"/>
    </source>
</evidence>
<dbReference type="InterPro" id="IPR038765">
    <property type="entry name" value="Papain-like_cys_pep_sf"/>
</dbReference>
<keyword evidence="4" id="KW-0788">Thiol protease</keyword>
<evidence type="ECO:0000256" key="2">
    <source>
        <dbReference type="ARBA" id="ARBA00022670"/>
    </source>
</evidence>
<keyword evidence="2" id="KW-0645">Protease</keyword>
<evidence type="ECO:0000313" key="6">
    <source>
        <dbReference type="EMBL" id="GAA2039292.1"/>
    </source>
</evidence>
<evidence type="ECO:0000256" key="3">
    <source>
        <dbReference type="ARBA" id="ARBA00022801"/>
    </source>
</evidence>
<dbReference type="Gene3D" id="3.90.1720.10">
    <property type="entry name" value="endopeptidase domain like (from Nostoc punctiforme)"/>
    <property type="match status" value="1"/>
</dbReference>
<evidence type="ECO:0000256" key="4">
    <source>
        <dbReference type="ARBA" id="ARBA00022807"/>
    </source>
</evidence>
<organism evidence="6 7">
    <name type="scientific">Catenulispora yoronensis</name>
    <dbReference type="NCBI Taxonomy" id="450799"/>
    <lineage>
        <taxon>Bacteria</taxon>
        <taxon>Bacillati</taxon>
        <taxon>Actinomycetota</taxon>
        <taxon>Actinomycetes</taxon>
        <taxon>Catenulisporales</taxon>
        <taxon>Catenulisporaceae</taxon>
        <taxon>Catenulispora</taxon>
    </lineage>
</organism>
<comment type="caution">
    <text evidence="6">The sequence shown here is derived from an EMBL/GenBank/DDBJ whole genome shotgun (WGS) entry which is preliminary data.</text>
</comment>
<dbReference type="SUPFAM" id="SSF54001">
    <property type="entry name" value="Cysteine proteinases"/>
    <property type="match status" value="1"/>
</dbReference>
<name>A0ABN2US28_9ACTN</name>
<proteinExistence type="inferred from homology"/>